<dbReference type="PROSITE" id="PS00141">
    <property type="entry name" value="ASP_PROTEASE"/>
    <property type="match status" value="1"/>
</dbReference>
<dbReference type="InterPro" id="IPR021109">
    <property type="entry name" value="Peptidase_aspartic_dom_sf"/>
</dbReference>
<comment type="caution">
    <text evidence="7">The sequence shown here is derived from an EMBL/GenBank/DDBJ whole genome shotgun (WGS) entry which is preliminary data.</text>
</comment>
<feature type="signal peptide" evidence="5">
    <location>
        <begin position="1"/>
        <end position="16"/>
    </location>
</feature>
<dbReference type="STRING" id="157652.A0A371FU07"/>
<dbReference type="InterPro" id="IPR034164">
    <property type="entry name" value="Pepsin-like_dom"/>
</dbReference>
<sequence>MAIGLLIWLLLAKGLALEGAVGVTFSSRLVHRFSEEAKVHLASRGNGSMLQSWPKRNSSEYFRLLLRSDATRQRMRLGSQYESLYLSEGSQTFFFGNALHYAWIDIGTPSVSFLVALDAGSDVFWVPCDCIECAPLSAGHYNVLVDAPFYVGASLMQDRDLNQYRPSLSSTSRHLPCGHQLCHLNSSCKGYKDPCPYFVPYHSDNTSTSGYLFEDKLHLASDGRHAVQNSVQASIILGCGSKQTGDYLQGAAPDGLLGLGPGSISVPSLLAKAGLIRNSFSICFDEDESGRIIFGDQGHVTQHSTSFLLIDGELYLDAISIHVPNLIALCCIIAYLVGVESFCIGSLCLKETRFQALIDSGASFTYLPNEVYQKVVMEFDKQVNATRIILKSSWEYCYNASSEELINIPPLKLTFSRNQTFLIHNPMFTDPDSQEQEYTVFCLPVNPTDDDYATIGQKFLMGYRMVFDRENLRFFICLYLVYELVLYSNHSEYAGQDRANFTSPSNGGSPNPLPANQQQSVPNARAVPPAIAGQASPKPSAATPGLTSRHSL</sequence>
<dbReference type="Pfam" id="PF14543">
    <property type="entry name" value="TAXi_N"/>
    <property type="match status" value="1"/>
</dbReference>
<name>A0A371FU07_MUCPR</name>
<dbReference type="SUPFAM" id="SSF50630">
    <property type="entry name" value="Acid proteases"/>
    <property type="match status" value="1"/>
</dbReference>
<dbReference type="Pfam" id="PF14541">
    <property type="entry name" value="TAXi_C"/>
    <property type="match status" value="1"/>
</dbReference>
<dbReference type="PRINTS" id="PR00792">
    <property type="entry name" value="PEPSIN"/>
</dbReference>
<protein>
    <submittedName>
        <fullName evidence="7">Aspartic proteinase-like protein 1</fullName>
    </submittedName>
</protein>
<evidence type="ECO:0000256" key="4">
    <source>
        <dbReference type="SAM" id="MobiDB-lite"/>
    </source>
</evidence>
<keyword evidence="3" id="KW-0645">Protease</keyword>
<dbReference type="InterPro" id="IPR032861">
    <property type="entry name" value="TAXi_N"/>
</dbReference>
<feature type="region of interest" description="Disordered" evidence="4">
    <location>
        <begin position="498"/>
        <end position="552"/>
    </location>
</feature>
<dbReference type="PROSITE" id="PS51767">
    <property type="entry name" value="PEPTIDASE_A1"/>
    <property type="match status" value="1"/>
</dbReference>
<evidence type="ECO:0000256" key="1">
    <source>
        <dbReference type="ARBA" id="ARBA00007447"/>
    </source>
</evidence>
<dbReference type="GO" id="GO:0004190">
    <property type="term" value="F:aspartic-type endopeptidase activity"/>
    <property type="evidence" value="ECO:0007669"/>
    <property type="project" value="UniProtKB-KW"/>
</dbReference>
<keyword evidence="3" id="KW-0378">Hydrolase</keyword>
<gene>
    <name evidence="7" type="ORF">CR513_37469</name>
</gene>
<evidence type="ECO:0000313" key="8">
    <source>
        <dbReference type="Proteomes" id="UP000257109"/>
    </source>
</evidence>
<keyword evidence="8" id="KW-1185">Reference proteome</keyword>
<keyword evidence="5" id="KW-0732">Signal</keyword>
<evidence type="ECO:0000313" key="7">
    <source>
        <dbReference type="EMBL" id="RDX81804.1"/>
    </source>
</evidence>
<evidence type="ECO:0000256" key="2">
    <source>
        <dbReference type="PIRSR" id="PIRSR601461-1"/>
    </source>
</evidence>
<feature type="non-terminal residue" evidence="7">
    <location>
        <position position="552"/>
    </location>
</feature>
<dbReference type="InterPro" id="IPR033121">
    <property type="entry name" value="PEPTIDASE_A1"/>
</dbReference>
<evidence type="ECO:0000256" key="5">
    <source>
        <dbReference type="SAM" id="SignalP"/>
    </source>
</evidence>
<evidence type="ECO:0000259" key="6">
    <source>
        <dbReference type="PROSITE" id="PS51767"/>
    </source>
</evidence>
<dbReference type="InterPro" id="IPR001461">
    <property type="entry name" value="Aspartic_peptidase_A1"/>
</dbReference>
<evidence type="ECO:0000256" key="3">
    <source>
        <dbReference type="RuleBase" id="RU000454"/>
    </source>
</evidence>
<feature type="domain" description="Peptidase A1" evidence="6">
    <location>
        <begin position="100"/>
        <end position="477"/>
    </location>
</feature>
<dbReference type="PANTHER" id="PTHR13683">
    <property type="entry name" value="ASPARTYL PROTEASES"/>
    <property type="match status" value="1"/>
</dbReference>
<comment type="similarity">
    <text evidence="1 3">Belongs to the peptidase A1 family.</text>
</comment>
<dbReference type="GO" id="GO:0006508">
    <property type="term" value="P:proteolysis"/>
    <property type="evidence" value="ECO:0007669"/>
    <property type="project" value="UniProtKB-KW"/>
</dbReference>
<dbReference type="Proteomes" id="UP000257109">
    <property type="component" value="Unassembled WGS sequence"/>
</dbReference>
<feature type="active site" evidence="2">
    <location>
        <position position="359"/>
    </location>
</feature>
<dbReference type="OrthoDB" id="2747330at2759"/>
<dbReference type="EMBL" id="QJKJ01007824">
    <property type="protein sequence ID" value="RDX81804.1"/>
    <property type="molecule type" value="Genomic_DNA"/>
</dbReference>
<dbReference type="CDD" id="cd05471">
    <property type="entry name" value="pepsin_like"/>
    <property type="match status" value="1"/>
</dbReference>
<accession>A0A371FU07</accession>
<keyword evidence="3" id="KW-0064">Aspartyl protease</keyword>
<proteinExistence type="inferred from homology"/>
<dbReference type="PANTHER" id="PTHR13683:SF339">
    <property type="entry name" value="PEPTIDASE A1 DOMAIN-CONTAINING PROTEIN"/>
    <property type="match status" value="1"/>
</dbReference>
<organism evidence="7 8">
    <name type="scientific">Mucuna pruriens</name>
    <name type="common">Velvet bean</name>
    <name type="synonym">Dolichos pruriens</name>
    <dbReference type="NCBI Taxonomy" id="157652"/>
    <lineage>
        <taxon>Eukaryota</taxon>
        <taxon>Viridiplantae</taxon>
        <taxon>Streptophyta</taxon>
        <taxon>Embryophyta</taxon>
        <taxon>Tracheophyta</taxon>
        <taxon>Spermatophyta</taxon>
        <taxon>Magnoliopsida</taxon>
        <taxon>eudicotyledons</taxon>
        <taxon>Gunneridae</taxon>
        <taxon>Pentapetalae</taxon>
        <taxon>rosids</taxon>
        <taxon>fabids</taxon>
        <taxon>Fabales</taxon>
        <taxon>Fabaceae</taxon>
        <taxon>Papilionoideae</taxon>
        <taxon>50 kb inversion clade</taxon>
        <taxon>NPAAA clade</taxon>
        <taxon>indigoferoid/millettioid clade</taxon>
        <taxon>Phaseoleae</taxon>
        <taxon>Mucuna</taxon>
    </lineage>
</organism>
<dbReference type="InterPro" id="IPR001969">
    <property type="entry name" value="Aspartic_peptidase_AS"/>
</dbReference>
<dbReference type="FunFam" id="2.40.70.10:FF:000012">
    <property type="entry name" value="Aspartyl protease family protein 1"/>
    <property type="match status" value="1"/>
</dbReference>
<reference evidence="7" key="1">
    <citation type="submission" date="2018-05" db="EMBL/GenBank/DDBJ databases">
        <title>Draft genome of Mucuna pruriens seed.</title>
        <authorList>
            <person name="Nnadi N.E."/>
            <person name="Vos R."/>
            <person name="Hasami M.H."/>
            <person name="Devisetty U.K."/>
            <person name="Aguiy J.C."/>
        </authorList>
    </citation>
    <scope>NUCLEOTIDE SEQUENCE [LARGE SCALE GENOMIC DNA]</scope>
    <source>
        <strain evidence="7">JCA_2017</strain>
    </source>
</reference>
<feature type="chain" id="PRO_5016655001" evidence="5">
    <location>
        <begin position="17"/>
        <end position="552"/>
    </location>
</feature>
<dbReference type="Gene3D" id="2.40.70.10">
    <property type="entry name" value="Acid Proteases"/>
    <property type="match status" value="2"/>
</dbReference>
<dbReference type="InterPro" id="IPR032799">
    <property type="entry name" value="TAXi_C"/>
</dbReference>
<feature type="non-terminal residue" evidence="7">
    <location>
        <position position="1"/>
    </location>
</feature>
<feature type="active site" evidence="2">
    <location>
        <position position="118"/>
    </location>
</feature>
<dbReference type="AlphaFoldDB" id="A0A371FU07"/>